<evidence type="ECO:0000256" key="2">
    <source>
        <dbReference type="ARBA" id="ARBA00004651"/>
    </source>
</evidence>
<keyword evidence="11 14" id="KW-1133">Transmembrane helix</keyword>
<evidence type="ECO:0000256" key="10">
    <source>
        <dbReference type="ARBA" id="ARBA00022840"/>
    </source>
</evidence>
<keyword evidence="17" id="KW-1185">Reference proteome</keyword>
<evidence type="ECO:0000256" key="14">
    <source>
        <dbReference type="SAM" id="Phobius"/>
    </source>
</evidence>
<dbReference type="AlphaFoldDB" id="A0A327VXX4"/>
<dbReference type="PANTHER" id="PTHR45528:SF1">
    <property type="entry name" value="SENSOR HISTIDINE KINASE CPXA"/>
    <property type="match status" value="1"/>
</dbReference>
<dbReference type="CDD" id="cd00082">
    <property type="entry name" value="HisKA"/>
    <property type="match status" value="1"/>
</dbReference>
<evidence type="ECO:0000256" key="9">
    <source>
        <dbReference type="ARBA" id="ARBA00022777"/>
    </source>
</evidence>
<reference evidence="16 17" key="1">
    <citation type="submission" date="2018-06" db="EMBL/GenBank/DDBJ databases">
        <title>Genomic Encyclopedia of Archaeal and Bacterial Type Strains, Phase II (KMG-II): from individual species to whole genera.</title>
        <authorList>
            <person name="Goeker M."/>
        </authorList>
    </citation>
    <scope>NUCLEOTIDE SEQUENCE [LARGE SCALE GENOMIC DNA]</scope>
    <source>
        <strain evidence="16 17">DSM 29821</strain>
    </source>
</reference>
<sequence>MKLLTRSTLYFLVIMLPIFAIGAGYLFKKFDKEIRHETDEELVNDKIQWMRYLDTAKVDNAVLLLKTPEFSLTPTTAPVQKKPKLKGVRIFQEPENSYAPFRELSQVISFHGQNYLLVMRKSQIEKDDLLKNIIHVMLIAFAGLLFFAILFNFIISRNVWKPFHISLEKIRHLQLSKLDMPQFEQTNVHEFNQLNDALNNMSTRIAQDYTTMKELTEDAAHEMQTPLAIVQGKLELLLQDDTLSEEQLKAITQSSDELQRLSRLNHNLLLLAKIENQQFHFTERTDMAAVTEKYLQLFDELMAEKQLAVEQTIQPASWQLHPALADILVSNLLGNAIKYNTHGGSIRVSLTATTLMITNTSDHPEIPPAGRFQRFKKQEVSHGGASNGLGLAICKKITDSSSLNISYHYQSPFHTFTVTTNS</sequence>
<feature type="domain" description="Histidine kinase" evidence="15">
    <location>
        <begin position="218"/>
        <end position="422"/>
    </location>
</feature>
<evidence type="ECO:0000256" key="3">
    <source>
        <dbReference type="ARBA" id="ARBA00012438"/>
    </source>
</evidence>
<evidence type="ECO:0000259" key="15">
    <source>
        <dbReference type="PROSITE" id="PS50109"/>
    </source>
</evidence>
<keyword evidence="5" id="KW-0597">Phosphoprotein</keyword>
<evidence type="ECO:0000256" key="7">
    <source>
        <dbReference type="ARBA" id="ARBA00022692"/>
    </source>
</evidence>
<keyword evidence="7 14" id="KW-0812">Transmembrane</keyword>
<keyword evidence="13 14" id="KW-0472">Membrane</keyword>
<evidence type="ECO:0000256" key="6">
    <source>
        <dbReference type="ARBA" id="ARBA00022679"/>
    </source>
</evidence>
<comment type="caution">
    <text evidence="16">The sequence shown here is derived from an EMBL/GenBank/DDBJ whole genome shotgun (WGS) entry which is preliminary data.</text>
</comment>
<keyword evidence="12" id="KW-0902">Two-component regulatory system</keyword>
<dbReference type="PANTHER" id="PTHR45528">
    <property type="entry name" value="SENSOR HISTIDINE KINASE CPXA"/>
    <property type="match status" value="1"/>
</dbReference>
<dbReference type="InterPro" id="IPR050398">
    <property type="entry name" value="HssS/ArlS-like"/>
</dbReference>
<gene>
    <name evidence="16" type="ORF">CLV59_10472</name>
</gene>
<evidence type="ECO:0000256" key="4">
    <source>
        <dbReference type="ARBA" id="ARBA00022475"/>
    </source>
</evidence>
<evidence type="ECO:0000256" key="12">
    <source>
        <dbReference type="ARBA" id="ARBA00023012"/>
    </source>
</evidence>
<dbReference type="SUPFAM" id="SSF47384">
    <property type="entry name" value="Homodimeric domain of signal transducing histidine kinase"/>
    <property type="match status" value="1"/>
</dbReference>
<dbReference type="GO" id="GO:0005886">
    <property type="term" value="C:plasma membrane"/>
    <property type="evidence" value="ECO:0007669"/>
    <property type="project" value="UniProtKB-SubCell"/>
</dbReference>
<name>A0A327VXX4_9BACT</name>
<dbReference type="Gene3D" id="1.10.287.130">
    <property type="match status" value="1"/>
</dbReference>
<comment type="subcellular location">
    <subcellularLocation>
        <location evidence="2">Cell membrane</location>
        <topology evidence="2">Multi-pass membrane protein</topology>
    </subcellularLocation>
</comment>
<keyword evidence="9 16" id="KW-0418">Kinase</keyword>
<dbReference type="OrthoDB" id="1522504at2"/>
<dbReference type="SUPFAM" id="SSF55874">
    <property type="entry name" value="ATPase domain of HSP90 chaperone/DNA topoisomerase II/histidine kinase"/>
    <property type="match status" value="1"/>
</dbReference>
<dbReference type="Proteomes" id="UP000249819">
    <property type="component" value="Unassembled WGS sequence"/>
</dbReference>
<evidence type="ECO:0000256" key="5">
    <source>
        <dbReference type="ARBA" id="ARBA00022553"/>
    </source>
</evidence>
<evidence type="ECO:0000256" key="11">
    <source>
        <dbReference type="ARBA" id="ARBA00022989"/>
    </source>
</evidence>
<dbReference type="InterPro" id="IPR003594">
    <property type="entry name" value="HATPase_dom"/>
</dbReference>
<dbReference type="InterPro" id="IPR005467">
    <property type="entry name" value="His_kinase_dom"/>
</dbReference>
<evidence type="ECO:0000256" key="1">
    <source>
        <dbReference type="ARBA" id="ARBA00000085"/>
    </source>
</evidence>
<dbReference type="Gene3D" id="6.10.340.10">
    <property type="match status" value="1"/>
</dbReference>
<dbReference type="InterPro" id="IPR036890">
    <property type="entry name" value="HATPase_C_sf"/>
</dbReference>
<dbReference type="Pfam" id="PF00512">
    <property type="entry name" value="HisKA"/>
    <property type="match status" value="1"/>
</dbReference>
<dbReference type="InterPro" id="IPR003661">
    <property type="entry name" value="HisK_dim/P_dom"/>
</dbReference>
<feature type="transmembrane region" description="Helical" evidence="14">
    <location>
        <begin position="129"/>
        <end position="155"/>
    </location>
</feature>
<protein>
    <recommendedName>
        <fullName evidence="3">histidine kinase</fullName>
        <ecNumber evidence="3">2.7.13.3</ecNumber>
    </recommendedName>
</protein>
<dbReference type="EMBL" id="QLMA01000004">
    <property type="protein sequence ID" value="RAJ81847.1"/>
    <property type="molecule type" value="Genomic_DNA"/>
</dbReference>
<evidence type="ECO:0000256" key="13">
    <source>
        <dbReference type="ARBA" id="ARBA00023136"/>
    </source>
</evidence>
<dbReference type="SMART" id="SM00388">
    <property type="entry name" value="HisKA"/>
    <property type="match status" value="1"/>
</dbReference>
<accession>A0A327VXX4</accession>
<organism evidence="16 17">
    <name type="scientific">Chitinophaga dinghuensis</name>
    <dbReference type="NCBI Taxonomy" id="1539050"/>
    <lineage>
        <taxon>Bacteria</taxon>
        <taxon>Pseudomonadati</taxon>
        <taxon>Bacteroidota</taxon>
        <taxon>Chitinophagia</taxon>
        <taxon>Chitinophagales</taxon>
        <taxon>Chitinophagaceae</taxon>
        <taxon>Chitinophaga</taxon>
    </lineage>
</organism>
<proteinExistence type="predicted"/>
<keyword evidence="8" id="KW-0547">Nucleotide-binding</keyword>
<keyword evidence="4" id="KW-1003">Cell membrane</keyword>
<evidence type="ECO:0000313" key="16">
    <source>
        <dbReference type="EMBL" id="RAJ81847.1"/>
    </source>
</evidence>
<dbReference type="Gene3D" id="3.30.565.10">
    <property type="entry name" value="Histidine kinase-like ATPase, C-terminal domain"/>
    <property type="match status" value="1"/>
</dbReference>
<comment type="catalytic activity">
    <reaction evidence="1">
        <text>ATP + protein L-histidine = ADP + protein N-phospho-L-histidine.</text>
        <dbReference type="EC" id="2.7.13.3"/>
    </reaction>
</comment>
<dbReference type="GO" id="GO:0005524">
    <property type="term" value="F:ATP binding"/>
    <property type="evidence" value="ECO:0007669"/>
    <property type="project" value="UniProtKB-KW"/>
</dbReference>
<dbReference type="GO" id="GO:0000155">
    <property type="term" value="F:phosphorelay sensor kinase activity"/>
    <property type="evidence" value="ECO:0007669"/>
    <property type="project" value="InterPro"/>
</dbReference>
<dbReference type="EC" id="2.7.13.3" evidence="3"/>
<feature type="transmembrane region" description="Helical" evidence="14">
    <location>
        <begin position="6"/>
        <end position="27"/>
    </location>
</feature>
<dbReference type="PROSITE" id="PS50109">
    <property type="entry name" value="HIS_KIN"/>
    <property type="match status" value="1"/>
</dbReference>
<dbReference type="InterPro" id="IPR036097">
    <property type="entry name" value="HisK_dim/P_sf"/>
</dbReference>
<keyword evidence="10" id="KW-0067">ATP-binding</keyword>
<keyword evidence="6" id="KW-0808">Transferase</keyword>
<evidence type="ECO:0000256" key="8">
    <source>
        <dbReference type="ARBA" id="ARBA00022741"/>
    </source>
</evidence>
<dbReference type="Pfam" id="PF02518">
    <property type="entry name" value="HATPase_c"/>
    <property type="match status" value="1"/>
</dbReference>
<evidence type="ECO:0000313" key="17">
    <source>
        <dbReference type="Proteomes" id="UP000249819"/>
    </source>
</evidence>